<name>A0A6G1HU75_9PEZI</name>
<reference evidence="1" key="1">
    <citation type="journal article" date="2020" name="Stud. Mycol.">
        <title>101 Dothideomycetes genomes: a test case for predicting lifestyles and emergence of pathogens.</title>
        <authorList>
            <person name="Haridas S."/>
            <person name="Albert R."/>
            <person name="Binder M."/>
            <person name="Bloem J."/>
            <person name="Labutti K."/>
            <person name="Salamov A."/>
            <person name="Andreopoulos B."/>
            <person name="Baker S."/>
            <person name="Barry K."/>
            <person name="Bills G."/>
            <person name="Bluhm B."/>
            <person name="Cannon C."/>
            <person name="Castanera R."/>
            <person name="Culley D."/>
            <person name="Daum C."/>
            <person name="Ezra D."/>
            <person name="Gonzalez J."/>
            <person name="Henrissat B."/>
            <person name="Kuo A."/>
            <person name="Liang C."/>
            <person name="Lipzen A."/>
            <person name="Lutzoni F."/>
            <person name="Magnuson J."/>
            <person name="Mondo S."/>
            <person name="Nolan M."/>
            <person name="Ohm R."/>
            <person name="Pangilinan J."/>
            <person name="Park H.-J."/>
            <person name="Ramirez L."/>
            <person name="Alfaro M."/>
            <person name="Sun H."/>
            <person name="Tritt A."/>
            <person name="Yoshinaga Y."/>
            <person name="Zwiers L.-H."/>
            <person name="Turgeon B."/>
            <person name="Goodwin S."/>
            <person name="Spatafora J."/>
            <person name="Crous P."/>
            <person name="Grigoriev I."/>
        </authorList>
    </citation>
    <scope>NUCLEOTIDE SEQUENCE</scope>
    <source>
        <strain evidence="1">CBS 262.69</strain>
    </source>
</reference>
<proteinExistence type="predicted"/>
<dbReference type="AlphaFoldDB" id="A0A6G1HU75"/>
<accession>A0A6G1HU75</accession>
<gene>
    <name evidence="1" type="ORF">EJ06DRAFT_60145</name>
</gene>
<keyword evidence="2" id="KW-1185">Reference proteome</keyword>
<evidence type="ECO:0000313" key="1">
    <source>
        <dbReference type="EMBL" id="KAF2399613.1"/>
    </source>
</evidence>
<protein>
    <submittedName>
        <fullName evidence="1">Uncharacterized protein</fullName>
    </submittedName>
</protein>
<evidence type="ECO:0000313" key="2">
    <source>
        <dbReference type="Proteomes" id="UP000799640"/>
    </source>
</evidence>
<dbReference type="Proteomes" id="UP000799640">
    <property type="component" value="Unassembled WGS sequence"/>
</dbReference>
<organism evidence="1 2">
    <name type="scientific">Trichodelitschia bisporula</name>
    <dbReference type="NCBI Taxonomy" id="703511"/>
    <lineage>
        <taxon>Eukaryota</taxon>
        <taxon>Fungi</taxon>
        <taxon>Dikarya</taxon>
        <taxon>Ascomycota</taxon>
        <taxon>Pezizomycotina</taxon>
        <taxon>Dothideomycetes</taxon>
        <taxon>Dothideomycetes incertae sedis</taxon>
        <taxon>Phaeotrichales</taxon>
        <taxon>Phaeotrichaceae</taxon>
        <taxon>Trichodelitschia</taxon>
    </lineage>
</organism>
<sequence>MSAADCLVPRKGNVFCSMLVGRSSMPVLYIDGTLYTGGGGQRRWQTPRAHRARGRICARFRQNGSERCQPAARLVLVAMMVVSERTGHGLGLDILVGNVLDHGLGAGGDLAQGAQYTSQGPGAVVNAVPPCSKADRQPSNLACSSRHLLSVRDICTIPSIRS</sequence>
<dbReference type="EMBL" id="ML996697">
    <property type="protein sequence ID" value="KAF2399613.1"/>
    <property type="molecule type" value="Genomic_DNA"/>
</dbReference>